<dbReference type="EMBL" id="CP011542">
    <property type="protein sequence ID" value="AKK06865.1"/>
    <property type="molecule type" value="Genomic_DNA"/>
</dbReference>
<dbReference type="RefSeq" id="WP_047262807.1">
    <property type="nucleotide sequence ID" value="NZ_CP011542.1"/>
</dbReference>
<dbReference type="InterPro" id="IPR009057">
    <property type="entry name" value="Homeodomain-like_sf"/>
</dbReference>
<dbReference type="STRING" id="571915.CMUST_12840"/>
<evidence type="ECO:0000259" key="3">
    <source>
        <dbReference type="PROSITE" id="PS50977"/>
    </source>
</evidence>
<gene>
    <name evidence="4" type="ORF">CMUST_12840</name>
</gene>
<dbReference type="Proteomes" id="UP000035199">
    <property type="component" value="Chromosome"/>
</dbReference>
<evidence type="ECO:0000256" key="2">
    <source>
        <dbReference type="PROSITE-ProRule" id="PRU00335"/>
    </source>
</evidence>
<dbReference type="InterPro" id="IPR001647">
    <property type="entry name" value="HTH_TetR"/>
</dbReference>
<keyword evidence="1 2" id="KW-0238">DNA-binding</keyword>
<dbReference type="PATRIC" id="fig|571915.4.peg.2750"/>
<dbReference type="PROSITE" id="PS50977">
    <property type="entry name" value="HTH_TETR_2"/>
    <property type="match status" value="1"/>
</dbReference>
<reference evidence="5" key="2">
    <citation type="submission" date="2015-05" db="EMBL/GenBank/DDBJ databases">
        <title>Complete genome sequence of Corynebacterium mustelae DSM 45274, isolated from various tissues of a male ferret with lethal sepsis.</title>
        <authorList>
            <person name="Ruckert C."/>
            <person name="Albersmeier A."/>
            <person name="Winkler A."/>
            <person name="Tauch A."/>
        </authorList>
    </citation>
    <scope>NUCLEOTIDE SEQUENCE [LARGE SCALE GENOMIC DNA]</scope>
    <source>
        <strain evidence="5">DSM 45274</strain>
    </source>
</reference>
<accession>A0A0G3H288</accession>
<feature type="DNA-binding region" description="H-T-H motif" evidence="2">
    <location>
        <begin position="36"/>
        <end position="55"/>
    </location>
</feature>
<organism evidence="4 5">
    <name type="scientific">Corynebacterium mustelae</name>
    <dbReference type="NCBI Taxonomy" id="571915"/>
    <lineage>
        <taxon>Bacteria</taxon>
        <taxon>Bacillati</taxon>
        <taxon>Actinomycetota</taxon>
        <taxon>Actinomycetes</taxon>
        <taxon>Mycobacteriales</taxon>
        <taxon>Corynebacteriaceae</taxon>
        <taxon>Corynebacterium</taxon>
    </lineage>
</organism>
<evidence type="ECO:0000256" key="1">
    <source>
        <dbReference type="ARBA" id="ARBA00023125"/>
    </source>
</evidence>
<dbReference type="KEGG" id="cmv:CMUST_12840"/>
<evidence type="ECO:0000313" key="5">
    <source>
        <dbReference type="Proteomes" id="UP000035199"/>
    </source>
</evidence>
<evidence type="ECO:0000313" key="4">
    <source>
        <dbReference type="EMBL" id="AKK06865.1"/>
    </source>
</evidence>
<dbReference type="SUPFAM" id="SSF46689">
    <property type="entry name" value="Homeodomain-like"/>
    <property type="match status" value="1"/>
</dbReference>
<keyword evidence="5" id="KW-1185">Reference proteome</keyword>
<protein>
    <submittedName>
        <fullName evidence="4">Transcriptional regulator, TetR family</fullName>
    </submittedName>
</protein>
<dbReference type="Pfam" id="PF00440">
    <property type="entry name" value="TetR_N"/>
    <property type="match status" value="1"/>
</dbReference>
<dbReference type="OrthoDB" id="3193022at2"/>
<dbReference type="Gene3D" id="1.10.357.10">
    <property type="entry name" value="Tetracycline Repressor, domain 2"/>
    <property type="match status" value="1"/>
</dbReference>
<dbReference type="AlphaFoldDB" id="A0A0G3H288"/>
<sequence>MQPAFRRENPVAARSRAALIAAADTLLNHSPAAEISVTTVVSTAGMSRPTFYQHFTDLGSLFAAAGSARLAQVFAAISGNSGDQIAELIAAVESDAQFYWHIYDGPSGMEFHAHAVKLTAGWLYSRSGAVEYDDNLWDFLAAGVVWTLTKHVAAVANNPQAHIVSPADDLNRILDSVSAFPAHNVS</sequence>
<name>A0A0G3H288_9CORY</name>
<dbReference type="GO" id="GO:0003677">
    <property type="term" value="F:DNA binding"/>
    <property type="evidence" value="ECO:0007669"/>
    <property type="project" value="UniProtKB-UniRule"/>
</dbReference>
<proteinExistence type="predicted"/>
<reference evidence="4 5" key="1">
    <citation type="journal article" date="2015" name="Genome Announc.">
        <title>Complete Genome Sequence of the Type Strain Corynebacterium mustelae DSM 45274, Isolated from Various Tissues of a Male Ferret with Lethal Sepsis.</title>
        <authorList>
            <person name="Ruckert C."/>
            <person name="Eimer J."/>
            <person name="Winkler A."/>
            <person name="Tauch A."/>
        </authorList>
    </citation>
    <scope>NUCLEOTIDE SEQUENCE [LARGE SCALE GENOMIC DNA]</scope>
    <source>
        <strain evidence="4 5">DSM 45274</strain>
    </source>
</reference>
<feature type="domain" description="HTH tetR-type" evidence="3">
    <location>
        <begin position="13"/>
        <end position="73"/>
    </location>
</feature>